<evidence type="ECO:0000313" key="2">
    <source>
        <dbReference type="Proteomes" id="UP000826195"/>
    </source>
</evidence>
<protein>
    <submittedName>
        <fullName evidence="1">Uncharacterized protein</fullName>
    </submittedName>
</protein>
<dbReference type="AlphaFoldDB" id="A0AAV7I1P4"/>
<reference evidence="1 2" key="1">
    <citation type="journal article" date="2021" name="J. Hered.">
        <title>A chromosome-level genome assembly of the parasitoid wasp, Cotesia glomerata (Hymenoptera: Braconidae).</title>
        <authorList>
            <person name="Pinto B.J."/>
            <person name="Weis J.J."/>
            <person name="Gamble T."/>
            <person name="Ode P.J."/>
            <person name="Paul R."/>
            <person name="Zaspel J.M."/>
        </authorList>
    </citation>
    <scope>NUCLEOTIDE SEQUENCE [LARGE SCALE GENOMIC DNA]</scope>
    <source>
        <strain evidence="1">CgM1</strain>
    </source>
</reference>
<accession>A0AAV7I1P4</accession>
<dbReference type="Proteomes" id="UP000826195">
    <property type="component" value="Unassembled WGS sequence"/>
</dbReference>
<sequence>MQIVIRRVKIATILKIELKVEVESKEDRRKYGVTMEMRLMEADNDNDEEGYAAVVKSSCTDGITHSPSRMSSDAKVKYKPGVGTTARAGIQPWTNDPGIKKCVKDNEVVTLSTIAQ</sequence>
<proteinExistence type="predicted"/>
<comment type="caution">
    <text evidence="1">The sequence shown here is derived from an EMBL/GenBank/DDBJ whole genome shotgun (WGS) entry which is preliminary data.</text>
</comment>
<evidence type="ECO:0000313" key="1">
    <source>
        <dbReference type="EMBL" id="KAH0539574.1"/>
    </source>
</evidence>
<organism evidence="1 2">
    <name type="scientific">Cotesia glomerata</name>
    <name type="common">Lepidopteran parasitic wasp</name>
    <name type="synonym">Apanteles glomeratus</name>
    <dbReference type="NCBI Taxonomy" id="32391"/>
    <lineage>
        <taxon>Eukaryota</taxon>
        <taxon>Metazoa</taxon>
        <taxon>Ecdysozoa</taxon>
        <taxon>Arthropoda</taxon>
        <taxon>Hexapoda</taxon>
        <taxon>Insecta</taxon>
        <taxon>Pterygota</taxon>
        <taxon>Neoptera</taxon>
        <taxon>Endopterygota</taxon>
        <taxon>Hymenoptera</taxon>
        <taxon>Apocrita</taxon>
        <taxon>Ichneumonoidea</taxon>
        <taxon>Braconidae</taxon>
        <taxon>Microgastrinae</taxon>
        <taxon>Cotesia</taxon>
    </lineage>
</organism>
<keyword evidence="2" id="KW-1185">Reference proteome</keyword>
<gene>
    <name evidence="1" type="ORF">KQX54_005763</name>
</gene>
<dbReference type="EMBL" id="JAHXZJ010002609">
    <property type="protein sequence ID" value="KAH0539574.1"/>
    <property type="molecule type" value="Genomic_DNA"/>
</dbReference>
<name>A0AAV7I1P4_COTGL</name>